<dbReference type="EMBL" id="CAJVCH010127642">
    <property type="protein sequence ID" value="CAG7725860.1"/>
    <property type="molecule type" value="Genomic_DNA"/>
</dbReference>
<keyword evidence="1" id="KW-1133">Transmembrane helix</keyword>
<evidence type="ECO:0000313" key="3">
    <source>
        <dbReference type="Proteomes" id="UP000708208"/>
    </source>
</evidence>
<dbReference type="Proteomes" id="UP000708208">
    <property type="component" value="Unassembled WGS sequence"/>
</dbReference>
<keyword evidence="1" id="KW-0812">Transmembrane</keyword>
<name>A0A8J2KH84_9HEXA</name>
<organism evidence="2 3">
    <name type="scientific">Allacma fusca</name>
    <dbReference type="NCBI Taxonomy" id="39272"/>
    <lineage>
        <taxon>Eukaryota</taxon>
        <taxon>Metazoa</taxon>
        <taxon>Ecdysozoa</taxon>
        <taxon>Arthropoda</taxon>
        <taxon>Hexapoda</taxon>
        <taxon>Collembola</taxon>
        <taxon>Symphypleona</taxon>
        <taxon>Sminthuridae</taxon>
        <taxon>Allacma</taxon>
    </lineage>
</organism>
<evidence type="ECO:0000256" key="1">
    <source>
        <dbReference type="SAM" id="Phobius"/>
    </source>
</evidence>
<dbReference type="AlphaFoldDB" id="A0A8J2KH84"/>
<evidence type="ECO:0000313" key="2">
    <source>
        <dbReference type="EMBL" id="CAG7725860.1"/>
    </source>
</evidence>
<reference evidence="2" key="1">
    <citation type="submission" date="2021-06" db="EMBL/GenBank/DDBJ databases">
        <authorList>
            <person name="Hodson N. C."/>
            <person name="Mongue J. A."/>
            <person name="Jaron S. K."/>
        </authorList>
    </citation>
    <scope>NUCLEOTIDE SEQUENCE</scope>
</reference>
<feature type="transmembrane region" description="Helical" evidence="1">
    <location>
        <begin position="31"/>
        <end position="51"/>
    </location>
</feature>
<feature type="non-terminal residue" evidence="2">
    <location>
        <position position="1"/>
    </location>
</feature>
<keyword evidence="1" id="KW-0472">Membrane</keyword>
<feature type="transmembrane region" description="Helical" evidence="1">
    <location>
        <begin position="63"/>
        <end position="90"/>
    </location>
</feature>
<comment type="caution">
    <text evidence="2">The sequence shown here is derived from an EMBL/GenBank/DDBJ whole genome shotgun (WGS) entry which is preliminary data.</text>
</comment>
<gene>
    <name evidence="2" type="ORF">AFUS01_LOCUS14801</name>
</gene>
<protein>
    <submittedName>
        <fullName evidence="2">Uncharacterized protein</fullName>
    </submittedName>
</protein>
<sequence>MIVGTIAFGVTSIHVSRYLKETGGGCLLVGWWLWAHLGLVIAGKAAIYIGLAMGICQTLRVPIGYLVIVLSLAAVIFSTACYDIVAYTLII</sequence>
<accession>A0A8J2KH84</accession>
<keyword evidence="3" id="KW-1185">Reference proteome</keyword>
<proteinExistence type="predicted"/>